<feature type="transmembrane region" description="Helical" evidence="2">
    <location>
        <begin position="348"/>
        <end position="367"/>
    </location>
</feature>
<feature type="transmembrane region" description="Helical" evidence="2">
    <location>
        <begin position="204"/>
        <end position="224"/>
    </location>
</feature>
<gene>
    <name evidence="3" type="ORF">R9X50_00209300</name>
</gene>
<feature type="region of interest" description="Disordered" evidence="1">
    <location>
        <begin position="1"/>
        <end position="57"/>
    </location>
</feature>
<reference evidence="3 4" key="1">
    <citation type="submission" date="2023-11" db="EMBL/GenBank/DDBJ databases">
        <title>An acidophilic fungus is an integral part of prey digestion in a carnivorous sundew plant.</title>
        <authorList>
            <person name="Tsai I.J."/>
        </authorList>
    </citation>
    <scope>NUCLEOTIDE SEQUENCE [LARGE SCALE GENOMIC DNA]</scope>
    <source>
        <strain evidence="3">169a</strain>
    </source>
</reference>
<dbReference type="GO" id="GO:0005886">
    <property type="term" value="C:plasma membrane"/>
    <property type="evidence" value="ECO:0007669"/>
    <property type="project" value="TreeGrafter"/>
</dbReference>
<dbReference type="Proteomes" id="UP001303373">
    <property type="component" value="Chromosome 3"/>
</dbReference>
<evidence type="ECO:0000256" key="1">
    <source>
        <dbReference type="SAM" id="MobiDB-lite"/>
    </source>
</evidence>
<feature type="transmembrane region" description="Helical" evidence="2">
    <location>
        <begin position="310"/>
        <end position="336"/>
    </location>
</feature>
<feature type="transmembrane region" description="Helical" evidence="2">
    <location>
        <begin position="100"/>
        <end position="120"/>
    </location>
</feature>
<keyword evidence="2" id="KW-0812">Transmembrane</keyword>
<dbReference type="EMBL" id="CP138582">
    <property type="protein sequence ID" value="WPG99280.1"/>
    <property type="molecule type" value="Genomic_DNA"/>
</dbReference>
<keyword evidence="4" id="KW-1185">Reference proteome</keyword>
<keyword evidence="2" id="KW-0472">Membrane</keyword>
<proteinExistence type="predicted"/>
<protein>
    <recommendedName>
        <fullName evidence="5">Sodium bile acid symporter family protein</fullName>
    </recommendedName>
</protein>
<sequence length="424" mass="46908">MPDDVDNGRRVESPPSSLDHQDADAIKEADHQHHQPVAEAPSKPDAEPSTAPPPRAPSAWSRLADLIADQWFLIGMGIVIAIASQLQVPDSHQRIKEKVVIYLCVSIIFFVTGCTLDPRLLLSTYMRWRVHLWVQLQCFVLDSAVMFGIVSATATNQHFMDPGILVGMIFVSCVATTMSSNVVMTGQAGGNRALTVVQTTLGNFVGVFISPALVVMYTSVPTWYNQTLPPNAGHFQEIYQRVLMRLGLSIYVPLAAGQAIRYFFPKTTAKVFVVWKLNKIGSCCMLVVIWQTYDQAFASGAFKSVPGTNLVFLVFISIAFWLLIFAITFSASLLWLPKKDVVAITYCVPAKGPAIGVPLSTAIFAGIDLQMESKIQIPIVIYQALQIAFGSILISVFRRWIEKDEQRNREREFVDDAHASSRVS</sequence>
<dbReference type="PANTHER" id="PTHR18640">
    <property type="entry name" value="SOLUTE CARRIER FAMILY 10 MEMBER 7"/>
    <property type="match status" value="1"/>
</dbReference>
<dbReference type="InterPro" id="IPR016833">
    <property type="entry name" value="Put_Na-Bile_cotransptr"/>
</dbReference>
<feature type="transmembrane region" description="Helical" evidence="2">
    <location>
        <begin position="164"/>
        <end position="183"/>
    </location>
</feature>
<feature type="compositionally biased region" description="Basic and acidic residues" evidence="1">
    <location>
        <begin position="19"/>
        <end position="33"/>
    </location>
</feature>
<name>A0AAQ3R8A7_9PEZI</name>
<dbReference type="InterPro" id="IPR038770">
    <property type="entry name" value="Na+/solute_symporter_sf"/>
</dbReference>
<dbReference type="AlphaFoldDB" id="A0AAQ3R8A7"/>
<evidence type="ECO:0000313" key="4">
    <source>
        <dbReference type="Proteomes" id="UP001303373"/>
    </source>
</evidence>
<feature type="compositionally biased region" description="Basic and acidic residues" evidence="1">
    <location>
        <begin position="1"/>
        <end position="12"/>
    </location>
</feature>
<evidence type="ECO:0008006" key="5">
    <source>
        <dbReference type="Google" id="ProtNLM"/>
    </source>
</evidence>
<feature type="transmembrane region" description="Helical" evidence="2">
    <location>
        <begin position="132"/>
        <end position="152"/>
    </location>
</feature>
<keyword evidence="2" id="KW-1133">Transmembrane helix</keyword>
<organism evidence="3 4">
    <name type="scientific">Acrodontium crateriforme</name>
    <dbReference type="NCBI Taxonomy" id="150365"/>
    <lineage>
        <taxon>Eukaryota</taxon>
        <taxon>Fungi</taxon>
        <taxon>Dikarya</taxon>
        <taxon>Ascomycota</taxon>
        <taxon>Pezizomycotina</taxon>
        <taxon>Dothideomycetes</taxon>
        <taxon>Dothideomycetidae</taxon>
        <taxon>Mycosphaerellales</taxon>
        <taxon>Teratosphaeriaceae</taxon>
        <taxon>Acrodontium</taxon>
    </lineage>
</organism>
<evidence type="ECO:0000313" key="3">
    <source>
        <dbReference type="EMBL" id="WPG99280.1"/>
    </source>
</evidence>
<evidence type="ECO:0000256" key="2">
    <source>
        <dbReference type="SAM" id="Phobius"/>
    </source>
</evidence>
<feature type="transmembrane region" description="Helical" evidence="2">
    <location>
        <begin position="379"/>
        <end position="401"/>
    </location>
</feature>
<feature type="transmembrane region" description="Helical" evidence="2">
    <location>
        <begin position="244"/>
        <end position="264"/>
    </location>
</feature>
<dbReference type="Gene3D" id="1.20.1530.20">
    <property type="match status" value="1"/>
</dbReference>
<feature type="transmembrane region" description="Helical" evidence="2">
    <location>
        <begin position="71"/>
        <end position="88"/>
    </location>
</feature>
<dbReference type="PANTHER" id="PTHR18640:SF5">
    <property type="entry name" value="SODIUM_BILE ACID COTRANSPORTER 7"/>
    <property type="match status" value="1"/>
</dbReference>
<dbReference type="Pfam" id="PF13593">
    <property type="entry name" value="SBF_like"/>
    <property type="match status" value="1"/>
</dbReference>
<accession>A0AAQ3R8A7</accession>
<feature type="transmembrane region" description="Helical" evidence="2">
    <location>
        <begin position="271"/>
        <end position="290"/>
    </location>
</feature>